<dbReference type="Gene3D" id="3.30.1370.60">
    <property type="entry name" value="Hypothetical oxidoreductase yiak, domain 2"/>
    <property type="match status" value="1"/>
</dbReference>
<gene>
    <name evidence="3" type="ORF">SAMN02745223_03945</name>
</gene>
<dbReference type="GO" id="GO:0016491">
    <property type="term" value="F:oxidoreductase activity"/>
    <property type="evidence" value="ECO:0007669"/>
    <property type="project" value="UniProtKB-KW"/>
</dbReference>
<dbReference type="EMBL" id="FQVC01000018">
    <property type="protein sequence ID" value="SHF94122.1"/>
    <property type="molecule type" value="Genomic_DNA"/>
</dbReference>
<organism evidence="3 4">
    <name type="scientific">Devosia limi DSM 17137</name>
    <dbReference type="NCBI Taxonomy" id="1121477"/>
    <lineage>
        <taxon>Bacteria</taxon>
        <taxon>Pseudomonadati</taxon>
        <taxon>Pseudomonadota</taxon>
        <taxon>Alphaproteobacteria</taxon>
        <taxon>Hyphomicrobiales</taxon>
        <taxon>Devosiaceae</taxon>
        <taxon>Devosia</taxon>
    </lineage>
</organism>
<evidence type="ECO:0000313" key="4">
    <source>
        <dbReference type="Proteomes" id="UP000184533"/>
    </source>
</evidence>
<dbReference type="InterPro" id="IPR043144">
    <property type="entry name" value="Mal/L-sulf/L-lact_DH-like_ah"/>
</dbReference>
<dbReference type="PANTHER" id="PTHR11091">
    <property type="entry name" value="OXIDOREDUCTASE-RELATED"/>
    <property type="match status" value="1"/>
</dbReference>
<name>A0A1M5FSF6_9HYPH</name>
<dbReference type="Pfam" id="PF02615">
    <property type="entry name" value="Ldh_2"/>
    <property type="match status" value="1"/>
</dbReference>
<dbReference type="InterPro" id="IPR043143">
    <property type="entry name" value="Mal/L-sulf/L-lact_DH-like_NADP"/>
</dbReference>
<dbReference type="InterPro" id="IPR036111">
    <property type="entry name" value="Mal/L-sulfo/L-lacto_DH-like_sf"/>
</dbReference>
<sequence length="347" mass="36119">MNIRVDAAEARGLASALLVQFGAPSHHAQLQADLLVEAQLRGHPSHGLLRLPRLLERMEKGLINPAALGHHTWQSASMLIVDGQQGFGPVVAMNALAELVGRAKQTGISIAGIRNANHLGMLAYYVEKAASEGMIVLAFSTSEALVHPFGGKQAMLGTNPLAIGIPAGPSPFVLDMATGTVSMGKIHDHALRGEPIPIGWALDRDGNPTTDATMAKAGSLAPFGAAKGYGIGLAIELLVASLAGSALAPDVRGTLDADHFANKGDLFIVINPPAQPHLSQTLATYLADLRLSPPQQPTHPVTIPGDGGQRRRTASLQHGLEIDADLWASLSGALAAPSPIATQDVYS</sequence>
<proteinExistence type="inferred from homology"/>
<evidence type="ECO:0000256" key="1">
    <source>
        <dbReference type="ARBA" id="ARBA00006056"/>
    </source>
</evidence>
<comment type="similarity">
    <text evidence="1">Belongs to the LDH2/MDH2 oxidoreductase family.</text>
</comment>
<evidence type="ECO:0000313" key="3">
    <source>
        <dbReference type="EMBL" id="SHF94122.1"/>
    </source>
</evidence>
<protein>
    <submittedName>
        <fullName evidence="3">Malate/lactate/ureidoglycolate dehydrogenase, LDH2 family</fullName>
    </submittedName>
</protein>
<accession>A0A1M5FSF6</accession>
<dbReference type="PANTHER" id="PTHR11091:SF0">
    <property type="entry name" value="MALATE DEHYDROGENASE"/>
    <property type="match status" value="1"/>
</dbReference>
<dbReference type="Gene3D" id="1.10.1530.10">
    <property type="match status" value="1"/>
</dbReference>
<dbReference type="AlphaFoldDB" id="A0A1M5FSF6"/>
<dbReference type="Gene3D" id="3.30.60.50">
    <property type="entry name" value="Hypothetical oxidoreductase yiak, domain 3"/>
    <property type="match status" value="1"/>
</dbReference>
<dbReference type="Proteomes" id="UP000184533">
    <property type="component" value="Unassembled WGS sequence"/>
</dbReference>
<keyword evidence="2" id="KW-0560">Oxidoreductase</keyword>
<dbReference type="SUPFAM" id="SSF89733">
    <property type="entry name" value="L-sulfolactate dehydrogenase-like"/>
    <property type="match status" value="1"/>
</dbReference>
<evidence type="ECO:0000256" key="2">
    <source>
        <dbReference type="ARBA" id="ARBA00023002"/>
    </source>
</evidence>
<reference evidence="3 4" key="1">
    <citation type="submission" date="2016-11" db="EMBL/GenBank/DDBJ databases">
        <authorList>
            <person name="Jaros S."/>
            <person name="Januszkiewicz K."/>
            <person name="Wedrychowicz H."/>
        </authorList>
    </citation>
    <scope>NUCLEOTIDE SEQUENCE [LARGE SCALE GENOMIC DNA]</scope>
    <source>
        <strain evidence="3 4">DSM 17137</strain>
    </source>
</reference>
<dbReference type="InterPro" id="IPR003767">
    <property type="entry name" value="Malate/L-lactate_DH-like"/>
</dbReference>